<evidence type="ECO:0000256" key="1">
    <source>
        <dbReference type="SAM" id="MobiDB-lite"/>
    </source>
</evidence>
<keyword evidence="3" id="KW-1185">Reference proteome</keyword>
<name>A0A5C6DEB8_9BACT</name>
<feature type="region of interest" description="Disordered" evidence="1">
    <location>
        <begin position="54"/>
        <end position="73"/>
    </location>
</feature>
<gene>
    <name evidence="2" type="ORF">Poly41_42990</name>
</gene>
<proteinExistence type="predicted"/>
<reference evidence="2 3" key="1">
    <citation type="submission" date="2019-02" db="EMBL/GenBank/DDBJ databases">
        <title>Deep-cultivation of Planctomycetes and their phenomic and genomic characterization uncovers novel biology.</title>
        <authorList>
            <person name="Wiegand S."/>
            <person name="Jogler M."/>
            <person name="Boedeker C."/>
            <person name="Pinto D."/>
            <person name="Vollmers J."/>
            <person name="Rivas-Marin E."/>
            <person name="Kohn T."/>
            <person name="Peeters S.H."/>
            <person name="Heuer A."/>
            <person name="Rast P."/>
            <person name="Oberbeckmann S."/>
            <person name="Bunk B."/>
            <person name="Jeske O."/>
            <person name="Meyerdierks A."/>
            <person name="Storesund J.E."/>
            <person name="Kallscheuer N."/>
            <person name="Luecker S."/>
            <person name="Lage O.M."/>
            <person name="Pohl T."/>
            <person name="Merkel B.J."/>
            <person name="Hornburger P."/>
            <person name="Mueller R.-W."/>
            <person name="Bruemmer F."/>
            <person name="Labrenz M."/>
            <person name="Spormann A.M."/>
            <person name="Op Den Camp H."/>
            <person name="Overmann J."/>
            <person name="Amann R."/>
            <person name="Jetten M.S.M."/>
            <person name="Mascher T."/>
            <person name="Medema M.H."/>
            <person name="Devos D.P."/>
            <person name="Kaster A.-K."/>
            <person name="Ovreas L."/>
            <person name="Rohde M."/>
            <person name="Galperin M.Y."/>
            <person name="Jogler C."/>
        </authorList>
    </citation>
    <scope>NUCLEOTIDE SEQUENCE [LARGE SCALE GENOMIC DNA]</scope>
    <source>
        <strain evidence="2 3">Poly41</strain>
    </source>
</reference>
<organism evidence="2 3">
    <name type="scientific">Novipirellula artificiosorum</name>
    <dbReference type="NCBI Taxonomy" id="2528016"/>
    <lineage>
        <taxon>Bacteria</taxon>
        <taxon>Pseudomonadati</taxon>
        <taxon>Planctomycetota</taxon>
        <taxon>Planctomycetia</taxon>
        <taxon>Pirellulales</taxon>
        <taxon>Pirellulaceae</taxon>
        <taxon>Novipirellula</taxon>
    </lineage>
</organism>
<sequence length="73" mass="8028">MPFHVLNRAKSFDFFRFAAGFTRDPPCPSTLLAKRHPAKVRCSRIGYRRGNAAGSPYHAGNAPIRTAKSTALP</sequence>
<comment type="caution">
    <text evidence="2">The sequence shown here is derived from an EMBL/GenBank/DDBJ whole genome shotgun (WGS) entry which is preliminary data.</text>
</comment>
<evidence type="ECO:0000313" key="3">
    <source>
        <dbReference type="Proteomes" id="UP000319143"/>
    </source>
</evidence>
<protein>
    <submittedName>
        <fullName evidence="2">Uncharacterized protein</fullName>
    </submittedName>
</protein>
<dbReference type="Proteomes" id="UP000319143">
    <property type="component" value="Unassembled WGS sequence"/>
</dbReference>
<evidence type="ECO:0000313" key="2">
    <source>
        <dbReference type="EMBL" id="TWU35150.1"/>
    </source>
</evidence>
<dbReference type="EMBL" id="SJPV01000007">
    <property type="protein sequence ID" value="TWU35150.1"/>
    <property type="molecule type" value="Genomic_DNA"/>
</dbReference>
<dbReference type="AlphaFoldDB" id="A0A5C6DEB8"/>
<accession>A0A5C6DEB8</accession>